<feature type="domain" description="HAMP" evidence="7">
    <location>
        <begin position="251"/>
        <end position="304"/>
    </location>
</feature>
<dbReference type="PRINTS" id="PR00260">
    <property type="entry name" value="CHEMTRNSDUCR"/>
</dbReference>
<keyword evidence="5" id="KW-0472">Membrane</keyword>
<dbReference type="SMART" id="SM00283">
    <property type="entry name" value="MA"/>
    <property type="match status" value="1"/>
</dbReference>
<dbReference type="GO" id="GO:0007165">
    <property type="term" value="P:signal transduction"/>
    <property type="evidence" value="ECO:0007669"/>
    <property type="project" value="UniProtKB-KW"/>
</dbReference>
<feature type="transmembrane region" description="Helical" evidence="5">
    <location>
        <begin position="12"/>
        <end position="32"/>
    </location>
</feature>
<dbReference type="AlphaFoldDB" id="A0A2A5JLG6"/>
<sequence length="581" mass="64622">MQFNSIRILMTAIFGGIIVFVVIVTLLVTNMYNALLDVEAMADNRYKAYQLADELRQSSDDLTRLGRTYAVTGNDKYEKMYMDVLAIRNGEKPRPEGYHKVYWDLVLDYGDKPKPDGKRMVLLDAMKAAGFSQKELNYLSQAQANSNGLVALEVEAMNAVKGKFKDSSGNYTIQGEPDLNKAIQLTHSQDYHRYKANIMEPVEAFFTELEKRTKQNVIEAHKAVESNLMWAIIMLIVTVCFSLFGVYLVRRRIVKPIESLGRTFEEIGQSNDLRKTLDESGATEIRVVANIVNRMLSSFKNTVSNIGVAGGAMSQSSEEVAHFIRSNKEISEEQNARLETIATAAEEMTMTLNEVTSNTVSTADYANQVELEAQRGMEVMSQTSQQFGDLSMRFDETANIIAELTEQSDQVSNVVSVIQAIAEQTNLLALNAAIEAARAGEQGRGFAVVADEVRTLAQRTQQSTEEIRDIINLLQSKAGGANTAIQQSQQQVKTTEEQVMISTEVLDSIFEAVSKIKDLTQGVATASQEQLSVTEDINSNINGLSDISKEAVKRMNEFMAIVEQLEKTSQHLNENAREFTV</sequence>
<dbReference type="PANTHER" id="PTHR32089:SF41">
    <property type="entry name" value="METHYL-ACCEPTING CHEMOTAXIS PROTEIN"/>
    <property type="match status" value="1"/>
</dbReference>
<dbReference type="InterPro" id="IPR004089">
    <property type="entry name" value="MCPsignal_dom"/>
</dbReference>
<comment type="subcellular location">
    <subcellularLocation>
        <location evidence="1">Membrane</location>
    </subcellularLocation>
</comment>
<proteinExistence type="inferred from homology"/>
<evidence type="ECO:0000313" key="9">
    <source>
        <dbReference type="Proteomes" id="UP000228621"/>
    </source>
</evidence>
<reference evidence="9" key="1">
    <citation type="journal article" date="2019" name="Genome Announc.">
        <title>Draft Genome Sequence of Pseudoalteromonas piscicida Strain 36Y ROTHPW, an Hypersaline Seawater Isolate from the South Coast of Sonora, Mexico.</title>
        <authorList>
            <person name="Sanchez-Diaz R."/>
            <person name="Molina-Garza Z.J."/>
            <person name="Cruz-Suarez L.E."/>
            <person name="Selvin J."/>
            <person name="Kiran G.S."/>
            <person name="Ibarra-Gamez J.C."/>
            <person name="Gomez-Gil B."/>
            <person name="Galaviz-Silva L."/>
        </authorList>
    </citation>
    <scope>NUCLEOTIDE SEQUENCE [LARGE SCALE GENOMIC DNA]</scope>
    <source>
        <strain evidence="9">36Y_RITHPW</strain>
    </source>
</reference>
<dbReference type="SUPFAM" id="SSF58104">
    <property type="entry name" value="Methyl-accepting chemotaxis protein (MCP) signaling domain"/>
    <property type="match status" value="1"/>
</dbReference>
<dbReference type="OrthoDB" id="9763018at2"/>
<dbReference type="SMART" id="SM00304">
    <property type="entry name" value="HAMP"/>
    <property type="match status" value="1"/>
</dbReference>
<protein>
    <submittedName>
        <fullName evidence="8">Chemotaxis protein</fullName>
    </submittedName>
</protein>
<dbReference type="GO" id="GO:0004888">
    <property type="term" value="F:transmembrane signaling receptor activity"/>
    <property type="evidence" value="ECO:0007669"/>
    <property type="project" value="InterPro"/>
</dbReference>
<feature type="domain" description="Methyl-accepting transducer" evidence="6">
    <location>
        <begin position="309"/>
        <end position="545"/>
    </location>
</feature>
<name>A0A2A5JLG6_PSEO7</name>
<dbReference type="Gene3D" id="1.10.287.950">
    <property type="entry name" value="Methyl-accepting chemotaxis protein"/>
    <property type="match status" value="1"/>
</dbReference>
<dbReference type="CDD" id="cd11386">
    <property type="entry name" value="MCP_signal"/>
    <property type="match status" value="1"/>
</dbReference>
<evidence type="ECO:0000259" key="6">
    <source>
        <dbReference type="PROSITE" id="PS50111"/>
    </source>
</evidence>
<dbReference type="GO" id="GO:0006935">
    <property type="term" value="P:chemotaxis"/>
    <property type="evidence" value="ECO:0007669"/>
    <property type="project" value="InterPro"/>
</dbReference>
<dbReference type="RefSeq" id="WP_099643570.1">
    <property type="nucleotide sequence ID" value="NZ_NKHF01000095.1"/>
</dbReference>
<evidence type="ECO:0000313" key="8">
    <source>
        <dbReference type="EMBL" id="PCK30179.1"/>
    </source>
</evidence>
<dbReference type="PANTHER" id="PTHR32089">
    <property type="entry name" value="METHYL-ACCEPTING CHEMOTAXIS PROTEIN MCPB"/>
    <property type="match status" value="1"/>
</dbReference>
<evidence type="ECO:0000256" key="5">
    <source>
        <dbReference type="SAM" id="Phobius"/>
    </source>
</evidence>
<comment type="caution">
    <text evidence="8">The sequence shown here is derived from an EMBL/GenBank/DDBJ whole genome shotgun (WGS) entry which is preliminary data.</text>
</comment>
<dbReference type="InterPro" id="IPR004090">
    <property type="entry name" value="Chemotax_Me-accpt_rcpt"/>
</dbReference>
<evidence type="ECO:0000256" key="3">
    <source>
        <dbReference type="ARBA" id="ARBA00029447"/>
    </source>
</evidence>
<keyword evidence="5" id="KW-0812">Transmembrane</keyword>
<evidence type="ECO:0000256" key="1">
    <source>
        <dbReference type="ARBA" id="ARBA00004370"/>
    </source>
</evidence>
<dbReference type="FunFam" id="1.10.287.950:FF:000001">
    <property type="entry name" value="Methyl-accepting chemotaxis sensory transducer"/>
    <property type="match status" value="1"/>
</dbReference>
<dbReference type="PROSITE" id="PS50885">
    <property type="entry name" value="HAMP"/>
    <property type="match status" value="1"/>
</dbReference>
<evidence type="ECO:0000259" key="7">
    <source>
        <dbReference type="PROSITE" id="PS50885"/>
    </source>
</evidence>
<accession>A0A2A5JLG6</accession>
<organism evidence="8 9">
    <name type="scientific">Pseudoalteromonas piscicida</name>
    <dbReference type="NCBI Taxonomy" id="43662"/>
    <lineage>
        <taxon>Bacteria</taxon>
        <taxon>Pseudomonadati</taxon>
        <taxon>Pseudomonadota</taxon>
        <taxon>Gammaproteobacteria</taxon>
        <taxon>Alteromonadales</taxon>
        <taxon>Pseudoalteromonadaceae</taxon>
        <taxon>Pseudoalteromonas</taxon>
    </lineage>
</organism>
<dbReference type="Pfam" id="PF00672">
    <property type="entry name" value="HAMP"/>
    <property type="match status" value="1"/>
</dbReference>
<keyword evidence="9" id="KW-1185">Reference proteome</keyword>
<dbReference type="Pfam" id="PF00015">
    <property type="entry name" value="MCPsignal"/>
    <property type="match status" value="1"/>
</dbReference>
<dbReference type="InterPro" id="IPR003660">
    <property type="entry name" value="HAMP_dom"/>
</dbReference>
<keyword evidence="2 4" id="KW-0807">Transducer</keyword>
<dbReference type="Proteomes" id="UP000228621">
    <property type="component" value="Unassembled WGS sequence"/>
</dbReference>
<feature type="transmembrane region" description="Helical" evidence="5">
    <location>
        <begin position="228"/>
        <end position="249"/>
    </location>
</feature>
<dbReference type="PROSITE" id="PS50111">
    <property type="entry name" value="CHEMOTAXIS_TRANSDUC_2"/>
    <property type="match status" value="1"/>
</dbReference>
<evidence type="ECO:0000256" key="2">
    <source>
        <dbReference type="ARBA" id="ARBA00023224"/>
    </source>
</evidence>
<gene>
    <name evidence="8" type="ORF">CEX98_18895</name>
</gene>
<dbReference type="GO" id="GO:0016020">
    <property type="term" value="C:membrane"/>
    <property type="evidence" value="ECO:0007669"/>
    <property type="project" value="UniProtKB-SubCell"/>
</dbReference>
<keyword evidence="5" id="KW-1133">Transmembrane helix</keyword>
<dbReference type="EMBL" id="NKHF01000095">
    <property type="protein sequence ID" value="PCK30179.1"/>
    <property type="molecule type" value="Genomic_DNA"/>
</dbReference>
<evidence type="ECO:0000256" key="4">
    <source>
        <dbReference type="PROSITE-ProRule" id="PRU00284"/>
    </source>
</evidence>
<comment type="similarity">
    <text evidence="3">Belongs to the methyl-accepting chemotaxis (MCP) protein family.</text>
</comment>